<name>A0A1D3K8H6_PSEVE</name>
<reference evidence="3" key="1">
    <citation type="submission" date="2016-07" db="EMBL/GenBank/DDBJ databases">
        <authorList>
            <person name="Florea S."/>
            <person name="Webb J.S."/>
            <person name="Jaromczyk J."/>
            <person name="Schardl C.L."/>
        </authorList>
    </citation>
    <scope>NUCLEOTIDE SEQUENCE [LARGE SCALE GENOMIC DNA]</scope>
    <source>
        <strain evidence="3">1YdBTEX2</strain>
    </source>
</reference>
<dbReference type="NCBIfam" id="TIGR02293">
    <property type="entry name" value="TAS_TIGR02293"/>
    <property type="match status" value="1"/>
</dbReference>
<organism evidence="2 3">
    <name type="scientific">Pseudomonas veronii 1YdBTEX2</name>
    <dbReference type="NCBI Taxonomy" id="1295141"/>
    <lineage>
        <taxon>Bacteria</taxon>
        <taxon>Pseudomonadati</taxon>
        <taxon>Pseudomonadota</taxon>
        <taxon>Gammaproteobacteria</taxon>
        <taxon>Pseudomonadales</taxon>
        <taxon>Pseudomonadaceae</taxon>
        <taxon>Pseudomonas</taxon>
    </lineage>
</organism>
<evidence type="ECO:0000313" key="2">
    <source>
        <dbReference type="EMBL" id="SBW84555.1"/>
    </source>
</evidence>
<proteinExistence type="predicted"/>
<dbReference type="Proteomes" id="UP000245431">
    <property type="component" value="Chromosome PVE_r2"/>
</dbReference>
<evidence type="ECO:0000259" key="1">
    <source>
        <dbReference type="Pfam" id="PF09722"/>
    </source>
</evidence>
<dbReference type="InterPro" id="IPR024467">
    <property type="entry name" value="Xre/MbcA/ParS-like_toxin-bd"/>
</dbReference>
<protein>
    <submittedName>
        <fullName evidence="2">Antitoxin</fullName>
    </submittedName>
</protein>
<dbReference type="EMBL" id="LT599584">
    <property type="protein sequence ID" value="SBW84555.1"/>
    <property type="molecule type" value="Genomic_DNA"/>
</dbReference>
<evidence type="ECO:0000313" key="3">
    <source>
        <dbReference type="Proteomes" id="UP000245431"/>
    </source>
</evidence>
<accession>A0A1D3K8H6</accession>
<dbReference type="AlphaFoldDB" id="A0A1D3K8H6"/>
<gene>
    <name evidence="2" type="ORF">PVE_R2G0529</name>
</gene>
<dbReference type="InterPro" id="IPR011979">
    <property type="entry name" value="Antitox_Xre"/>
</dbReference>
<sequence>MPRAGEQLSVWSSQDGICRALYGICRINLEKAMLAEMMREPAYGAYRSRLHALLQIPTDASDMEIHILIQGGFAAKRLMNLFEQGDVTTFERDLIIPLKTLKTRIAKDQRLTVDESDRLFRAAHITAMADAVFGNPEKAKRWLSKPKERFSDLSPMAMLSTVQGTRQVEEMLIQMAEGFAF</sequence>
<feature type="domain" description="Antitoxin Xre/MbcA/ParS-like toxin-binding" evidence="1">
    <location>
        <begin position="129"/>
        <end position="178"/>
    </location>
</feature>
<dbReference type="Pfam" id="PF09722">
    <property type="entry name" value="Xre_MbcA_ParS_C"/>
    <property type="match status" value="1"/>
</dbReference>